<dbReference type="RefSeq" id="WP_054962181.1">
    <property type="nucleotide sequence ID" value="NZ_LLEI02000021.1"/>
</dbReference>
<sequence length="147" mass="16872">MKQLCNVALMASLLGCTSPTENAEQLSADWEENYNQCIELEHASQDEFVTNNWFNSLSLEEKKAVALYVYQRNFYTCHNEKTINFESNLVELNAEKQLNYYRGIGAFDPPDESLISGIDKDEIESLVRIQPQSLNLRNLGRQLGFIK</sequence>
<reference evidence="2 3" key="1">
    <citation type="journal article" date="2016" name="Syst. Appl. Microbiol.">
        <title>Vibrio bivalvicida sp. nov., a novel larval pathogen for bivalve molluscs reared in a hatchery.</title>
        <authorList>
            <person name="Dubert J."/>
            <person name="Romalde J.L."/>
            <person name="Prado S."/>
            <person name="Barja J.L."/>
        </authorList>
    </citation>
    <scope>NUCLEOTIDE SEQUENCE [LARGE SCALE GENOMIC DNA]</scope>
    <source>
        <strain evidence="2 3">605</strain>
    </source>
</reference>
<keyword evidence="1" id="KW-0732">Signal</keyword>
<comment type="caution">
    <text evidence="2">The sequence shown here is derived from an EMBL/GenBank/DDBJ whole genome shotgun (WGS) entry which is preliminary data.</text>
</comment>
<accession>A0A177Y425</accession>
<name>A0A177Y425_9VIBR</name>
<evidence type="ECO:0008006" key="4">
    <source>
        <dbReference type="Google" id="ProtNLM"/>
    </source>
</evidence>
<dbReference type="PROSITE" id="PS51257">
    <property type="entry name" value="PROKAR_LIPOPROTEIN"/>
    <property type="match status" value="1"/>
</dbReference>
<protein>
    <recommendedName>
        <fullName evidence="4">Lipoprotein</fullName>
    </recommendedName>
</protein>
<proteinExistence type="predicted"/>
<gene>
    <name evidence="2" type="ORF">APB76_08050</name>
</gene>
<dbReference type="Proteomes" id="UP000078406">
    <property type="component" value="Unassembled WGS sequence"/>
</dbReference>
<feature type="chain" id="PRO_5008079455" description="Lipoprotein" evidence="1">
    <location>
        <begin position="24"/>
        <end position="147"/>
    </location>
</feature>
<evidence type="ECO:0000256" key="1">
    <source>
        <dbReference type="SAM" id="SignalP"/>
    </source>
</evidence>
<dbReference type="AlphaFoldDB" id="A0A177Y425"/>
<feature type="signal peptide" evidence="1">
    <location>
        <begin position="1"/>
        <end position="23"/>
    </location>
</feature>
<evidence type="ECO:0000313" key="3">
    <source>
        <dbReference type="Proteomes" id="UP000078406"/>
    </source>
</evidence>
<evidence type="ECO:0000313" key="2">
    <source>
        <dbReference type="EMBL" id="OAJ95225.1"/>
    </source>
</evidence>
<organism evidence="2 3">
    <name type="scientific">Vibrio bivalvicida</name>
    <dbReference type="NCBI Taxonomy" id="1276888"/>
    <lineage>
        <taxon>Bacteria</taxon>
        <taxon>Pseudomonadati</taxon>
        <taxon>Pseudomonadota</taxon>
        <taxon>Gammaproteobacteria</taxon>
        <taxon>Vibrionales</taxon>
        <taxon>Vibrionaceae</taxon>
        <taxon>Vibrio</taxon>
        <taxon>Vibrio oreintalis group</taxon>
    </lineage>
</organism>
<dbReference type="EMBL" id="LLEI02000021">
    <property type="protein sequence ID" value="OAJ95225.1"/>
    <property type="molecule type" value="Genomic_DNA"/>
</dbReference>